<protein>
    <recommendedName>
        <fullName evidence="3">RVP_2 domain-containing protein</fullName>
    </recommendedName>
</protein>
<dbReference type="Proteomes" id="UP001642360">
    <property type="component" value="Unassembled WGS sequence"/>
</dbReference>
<dbReference type="AlphaFoldDB" id="A0ABC8R848"/>
<sequence>MRITTRMGPHKVVVLVDRGLAHNFISDRLANLLTLPFIPMEAFSIRVANGETLKCQERYDKVRVEFQGTEFYLTLLSLPLTSLDLVLGVQWLQMLGFMVCDWKQLTMNFIWDNPNRRLQGVDVQAIQVASPNKLSKELRQAHALFAVCFQPTLGTTSHGAPPNDQKQDMQRLLKDYADVFQEPSSLPLVREAEHCITLKEGTESINVRLY</sequence>
<evidence type="ECO:0000313" key="2">
    <source>
        <dbReference type="Proteomes" id="UP001642360"/>
    </source>
</evidence>
<reference evidence="1 2" key="1">
    <citation type="submission" date="2024-02" db="EMBL/GenBank/DDBJ databases">
        <authorList>
            <person name="Vignale AGUSTIN F."/>
            <person name="Sosa J E."/>
            <person name="Modenutti C."/>
        </authorList>
    </citation>
    <scope>NUCLEOTIDE SEQUENCE [LARGE SCALE GENOMIC DNA]</scope>
</reference>
<dbReference type="EMBL" id="CAUOFW020001103">
    <property type="protein sequence ID" value="CAK9141155.1"/>
    <property type="molecule type" value="Genomic_DNA"/>
</dbReference>
<dbReference type="InterPro" id="IPR021109">
    <property type="entry name" value="Peptidase_aspartic_dom_sf"/>
</dbReference>
<gene>
    <name evidence="1" type="ORF">ILEXP_LOCUS8685</name>
</gene>
<evidence type="ECO:0008006" key="3">
    <source>
        <dbReference type="Google" id="ProtNLM"/>
    </source>
</evidence>
<name>A0ABC8R848_9AQUA</name>
<keyword evidence="2" id="KW-1185">Reference proteome</keyword>
<dbReference type="CDD" id="cd00303">
    <property type="entry name" value="retropepsin_like"/>
    <property type="match status" value="1"/>
</dbReference>
<comment type="caution">
    <text evidence="1">The sequence shown here is derived from an EMBL/GenBank/DDBJ whole genome shotgun (WGS) entry which is preliminary data.</text>
</comment>
<dbReference type="Gene3D" id="2.40.70.10">
    <property type="entry name" value="Acid Proteases"/>
    <property type="match status" value="1"/>
</dbReference>
<proteinExistence type="predicted"/>
<evidence type="ECO:0000313" key="1">
    <source>
        <dbReference type="EMBL" id="CAK9141155.1"/>
    </source>
</evidence>
<accession>A0ABC8R848</accession>
<dbReference type="SUPFAM" id="SSF50630">
    <property type="entry name" value="Acid proteases"/>
    <property type="match status" value="1"/>
</dbReference>
<organism evidence="1 2">
    <name type="scientific">Ilex paraguariensis</name>
    <name type="common">yerba mate</name>
    <dbReference type="NCBI Taxonomy" id="185542"/>
    <lineage>
        <taxon>Eukaryota</taxon>
        <taxon>Viridiplantae</taxon>
        <taxon>Streptophyta</taxon>
        <taxon>Embryophyta</taxon>
        <taxon>Tracheophyta</taxon>
        <taxon>Spermatophyta</taxon>
        <taxon>Magnoliopsida</taxon>
        <taxon>eudicotyledons</taxon>
        <taxon>Gunneridae</taxon>
        <taxon>Pentapetalae</taxon>
        <taxon>asterids</taxon>
        <taxon>campanulids</taxon>
        <taxon>Aquifoliales</taxon>
        <taxon>Aquifoliaceae</taxon>
        <taxon>Ilex</taxon>
    </lineage>
</organism>
<dbReference type="Pfam" id="PF08284">
    <property type="entry name" value="RVP_2"/>
    <property type="match status" value="1"/>
</dbReference>